<feature type="chain" id="PRO_5045402402" evidence="1">
    <location>
        <begin position="25"/>
        <end position="149"/>
    </location>
</feature>
<dbReference type="Gene3D" id="3.10.450.50">
    <property type="match status" value="1"/>
</dbReference>
<protein>
    <submittedName>
        <fullName evidence="3">Nuclear transport factor 2 family protein</fullName>
    </submittedName>
</protein>
<dbReference type="SUPFAM" id="SSF54427">
    <property type="entry name" value="NTF2-like"/>
    <property type="match status" value="1"/>
</dbReference>
<feature type="signal peptide" evidence="1">
    <location>
        <begin position="1"/>
        <end position="24"/>
    </location>
</feature>
<dbReference type="InterPro" id="IPR032710">
    <property type="entry name" value="NTF2-like_dom_sf"/>
</dbReference>
<dbReference type="RefSeq" id="WP_206569213.1">
    <property type="nucleotide sequence ID" value="NZ_JAFKCW010000002.1"/>
</dbReference>
<proteinExistence type="predicted"/>
<name>A0ABS3BPL6_9BACT</name>
<accession>A0ABS3BPL6</accession>
<feature type="domain" description="DUF4440" evidence="2">
    <location>
        <begin position="33"/>
        <end position="141"/>
    </location>
</feature>
<evidence type="ECO:0000313" key="3">
    <source>
        <dbReference type="EMBL" id="MBN7801242.1"/>
    </source>
</evidence>
<organism evidence="3 4">
    <name type="scientific">Algoriphagus aestuariicola</name>
    <dbReference type="NCBI Taxonomy" id="1852016"/>
    <lineage>
        <taxon>Bacteria</taxon>
        <taxon>Pseudomonadati</taxon>
        <taxon>Bacteroidota</taxon>
        <taxon>Cytophagia</taxon>
        <taxon>Cytophagales</taxon>
        <taxon>Cyclobacteriaceae</taxon>
        <taxon>Algoriphagus</taxon>
    </lineage>
</organism>
<keyword evidence="4" id="KW-1185">Reference proteome</keyword>
<comment type="caution">
    <text evidence="3">The sequence shown here is derived from an EMBL/GenBank/DDBJ whole genome shotgun (WGS) entry which is preliminary data.</text>
</comment>
<evidence type="ECO:0000256" key="1">
    <source>
        <dbReference type="SAM" id="SignalP"/>
    </source>
</evidence>
<dbReference type="EMBL" id="JAFKCW010000002">
    <property type="protein sequence ID" value="MBN7801242.1"/>
    <property type="molecule type" value="Genomic_DNA"/>
</dbReference>
<dbReference type="Pfam" id="PF14534">
    <property type="entry name" value="DUF4440"/>
    <property type="match status" value="1"/>
</dbReference>
<evidence type="ECO:0000259" key="2">
    <source>
        <dbReference type="Pfam" id="PF14534"/>
    </source>
</evidence>
<keyword evidence="1" id="KW-0732">Signal</keyword>
<dbReference type="InterPro" id="IPR027843">
    <property type="entry name" value="DUF4440"/>
</dbReference>
<sequence length="149" mass="16118">MKKAKQFGLLMMLVCTWLTTPLLAQNLDKEMIALTKRYEKAYNKKDVKTLVSMYTSDAVRSYSDGRMNEGSAEIQEAMTQEFSANTVELSLQHGSAEMNADGTATAKGTYSINGTAGTGEAIVGSGSYTNTLKKVGSEWLLAKSVIVAN</sequence>
<reference evidence="3 4" key="1">
    <citation type="submission" date="2021-03" db="EMBL/GenBank/DDBJ databases">
        <title>novel species isolated from a fishpond in China.</title>
        <authorList>
            <person name="Lu H."/>
            <person name="Cai Z."/>
        </authorList>
    </citation>
    <scope>NUCLEOTIDE SEQUENCE [LARGE SCALE GENOMIC DNA]</scope>
    <source>
        <strain evidence="3 4">JCM 31546</strain>
    </source>
</reference>
<gene>
    <name evidence="3" type="ORF">J0A67_10235</name>
</gene>
<evidence type="ECO:0000313" key="4">
    <source>
        <dbReference type="Proteomes" id="UP000664698"/>
    </source>
</evidence>
<dbReference type="Proteomes" id="UP000664698">
    <property type="component" value="Unassembled WGS sequence"/>
</dbReference>